<accession>N9YWM3</accession>
<organism evidence="2 3">
    <name type="scientific">Enterocloster bolteae 90B8</name>
    <dbReference type="NCBI Taxonomy" id="997897"/>
    <lineage>
        <taxon>Bacteria</taxon>
        <taxon>Bacillati</taxon>
        <taxon>Bacillota</taxon>
        <taxon>Clostridia</taxon>
        <taxon>Lachnospirales</taxon>
        <taxon>Lachnospiraceae</taxon>
        <taxon>Enterocloster</taxon>
    </lineage>
</organism>
<name>N9YWM3_9FIRM</name>
<sequence>MDLISIVVPCYNEQETVPIFYKKLEEVKQKMPLVEFEYWFIDDGSSDDTLKKMKELHSQNVYVHYISFSRNFGKEAGLLAGLKNAVSANLYETETGGGGLGSSLLWMWIYRIRPNCFLKCTGFL</sequence>
<dbReference type="AlphaFoldDB" id="N9YWM3"/>
<dbReference type="Gene3D" id="3.90.550.10">
    <property type="entry name" value="Spore Coat Polysaccharide Biosynthesis Protein SpsA, Chain A"/>
    <property type="match status" value="1"/>
</dbReference>
<dbReference type="InterPro" id="IPR050256">
    <property type="entry name" value="Glycosyltransferase_2"/>
</dbReference>
<dbReference type="Proteomes" id="UP000013041">
    <property type="component" value="Unassembled WGS sequence"/>
</dbReference>
<dbReference type="HOGENOM" id="CLU_1999893_0_0_9"/>
<dbReference type="GeneID" id="87792754"/>
<evidence type="ECO:0000313" key="3">
    <source>
        <dbReference type="Proteomes" id="UP000013041"/>
    </source>
</evidence>
<dbReference type="SUPFAM" id="SSF53448">
    <property type="entry name" value="Nucleotide-diphospho-sugar transferases"/>
    <property type="match status" value="1"/>
</dbReference>
<dbReference type="GO" id="GO:0005886">
    <property type="term" value="C:plasma membrane"/>
    <property type="evidence" value="ECO:0007669"/>
    <property type="project" value="TreeGrafter"/>
</dbReference>
<proteinExistence type="predicted"/>
<reference evidence="2 3" key="1">
    <citation type="submission" date="2013-01" db="EMBL/GenBank/DDBJ databases">
        <title>The Genome Sequence of Clostridium bolteae 90B8.</title>
        <authorList>
            <consortium name="The Broad Institute Genome Sequencing Platform"/>
            <person name="Earl A."/>
            <person name="Ward D."/>
            <person name="Feldgarden M."/>
            <person name="Gevers D."/>
            <person name="Courvalin P."/>
            <person name="Lambert T."/>
            <person name="Walker B."/>
            <person name="Young S.K."/>
            <person name="Zeng Q."/>
            <person name="Gargeya S."/>
            <person name="Fitzgerald M."/>
            <person name="Haas B."/>
            <person name="Abouelleil A."/>
            <person name="Alvarado L."/>
            <person name="Arachchi H.M."/>
            <person name="Berlin A.M."/>
            <person name="Chapman S.B."/>
            <person name="Dewar J."/>
            <person name="Goldberg J."/>
            <person name="Griggs A."/>
            <person name="Gujja S."/>
            <person name="Hansen M."/>
            <person name="Howarth C."/>
            <person name="Imamovic A."/>
            <person name="Larimer J."/>
            <person name="McCowan C."/>
            <person name="Murphy C."/>
            <person name="Neiman D."/>
            <person name="Pearson M."/>
            <person name="Priest M."/>
            <person name="Roberts A."/>
            <person name="Saif S."/>
            <person name="Shea T."/>
            <person name="Sisk P."/>
            <person name="Sykes S."/>
            <person name="Wortman J."/>
            <person name="Nusbaum C."/>
            <person name="Birren B."/>
        </authorList>
    </citation>
    <scope>NUCLEOTIDE SEQUENCE [LARGE SCALE GENOMIC DNA]</scope>
    <source>
        <strain evidence="2 3">90B8</strain>
    </source>
</reference>
<feature type="domain" description="Glycosyltransferase 2-like" evidence="1">
    <location>
        <begin position="5"/>
        <end position="86"/>
    </location>
</feature>
<evidence type="ECO:0000313" key="2">
    <source>
        <dbReference type="EMBL" id="ENZ32006.1"/>
    </source>
</evidence>
<protein>
    <recommendedName>
        <fullName evidence="1">Glycosyltransferase 2-like domain-containing protein</fullName>
    </recommendedName>
</protein>
<comment type="caution">
    <text evidence="2">The sequence shown here is derived from an EMBL/GenBank/DDBJ whole genome shotgun (WGS) entry which is preliminary data.</text>
</comment>
<dbReference type="RefSeq" id="WP_002570753.1">
    <property type="nucleotide sequence ID" value="NZ_KB851140.1"/>
</dbReference>
<evidence type="ECO:0000259" key="1">
    <source>
        <dbReference type="Pfam" id="PF00535"/>
    </source>
</evidence>
<dbReference type="Pfam" id="PF00535">
    <property type="entry name" value="Glycos_transf_2"/>
    <property type="match status" value="1"/>
</dbReference>
<dbReference type="InterPro" id="IPR029044">
    <property type="entry name" value="Nucleotide-diphossugar_trans"/>
</dbReference>
<dbReference type="PANTHER" id="PTHR48090">
    <property type="entry name" value="UNDECAPRENYL-PHOSPHATE 4-DEOXY-4-FORMAMIDO-L-ARABINOSE TRANSFERASE-RELATED"/>
    <property type="match status" value="1"/>
</dbReference>
<dbReference type="EMBL" id="AGYG01000034">
    <property type="protein sequence ID" value="ENZ32006.1"/>
    <property type="molecule type" value="Genomic_DNA"/>
</dbReference>
<gene>
    <name evidence="2" type="ORF">HMPREF1097_05419</name>
</gene>
<dbReference type="PANTHER" id="PTHR48090:SF8">
    <property type="entry name" value="GLYCOSYLTRANSFERASE CSBB-RELATED"/>
    <property type="match status" value="1"/>
</dbReference>
<dbReference type="InterPro" id="IPR001173">
    <property type="entry name" value="Glyco_trans_2-like"/>
</dbReference>